<dbReference type="SUPFAM" id="SSF55874">
    <property type="entry name" value="ATPase domain of HSP90 chaperone/DNA topoisomerase II/histidine kinase"/>
    <property type="match status" value="1"/>
</dbReference>
<keyword evidence="5" id="KW-0812">Transmembrane</keyword>
<keyword evidence="2 7" id="KW-0418">Kinase</keyword>
<feature type="transmembrane region" description="Helical" evidence="5">
    <location>
        <begin position="49"/>
        <end position="69"/>
    </location>
</feature>
<dbReference type="PANTHER" id="PTHR24421">
    <property type="entry name" value="NITRATE/NITRITE SENSOR PROTEIN NARX-RELATED"/>
    <property type="match status" value="1"/>
</dbReference>
<dbReference type="InterPro" id="IPR050482">
    <property type="entry name" value="Sensor_HK_TwoCompSys"/>
</dbReference>
<feature type="transmembrane region" description="Helical" evidence="5">
    <location>
        <begin position="20"/>
        <end position="43"/>
    </location>
</feature>
<keyword evidence="8" id="KW-1185">Reference proteome</keyword>
<dbReference type="CDD" id="cd16917">
    <property type="entry name" value="HATPase_UhpB-NarQ-NarX-like"/>
    <property type="match status" value="1"/>
</dbReference>
<feature type="domain" description="Signal transduction histidine kinase subgroup 3 dimerisation and phosphoacceptor" evidence="6">
    <location>
        <begin position="211"/>
        <end position="278"/>
    </location>
</feature>
<dbReference type="Pfam" id="PF07730">
    <property type="entry name" value="HisKA_3"/>
    <property type="match status" value="1"/>
</dbReference>
<keyword evidence="3" id="KW-0902">Two-component regulatory system</keyword>
<keyword evidence="5" id="KW-0472">Membrane</keyword>
<dbReference type="Gene3D" id="1.20.5.1930">
    <property type="match status" value="1"/>
</dbReference>
<feature type="transmembrane region" description="Helical" evidence="5">
    <location>
        <begin position="166"/>
        <end position="190"/>
    </location>
</feature>
<dbReference type="PANTHER" id="PTHR24421:SF63">
    <property type="entry name" value="SENSOR HISTIDINE KINASE DESK"/>
    <property type="match status" value="1"/>
</dbReference>
<keyword evidence="5" id="KW-1133">Transmembrane helix</keyword>
<evidence type="ECO:0000313" key="8">
    <source>
        <dbReference type="Proteomes" id="UP001291653"/>
    </source>
</evidence>
<feature type="transmembrane region" description="Helical" evidence="5">
    <location>
        <begin position="141"/>
        <end position="160"/>
    </location>
</feature>
<name>A0ABQ5P202_9ACTN</name>
<dbReference type="EMBL" id="BSBI01000008">
    <property type="protein sequence ID" value="GLF96549.1"/>
    <property type="molecule type" value="Genomic_DNA"/>
</dbReference>
<evidence type="ECO:0000256" key="2">
    <source>
        <dbReference type="ARBA" id="ARBA00022777"/>
    </source>
</evidence>
<feature type="region of interest" description="Disordered" evidence="4">
    <location>
        <begin position="408"/>
        <end position="447"/>
    </location>
</feature>
<dbReference type="Proteomes" id="UP001291653">
    <property type="component" value="Unassembled WGS sequence"/>
</dbReference>
<dbReference type="GO" id="GO:0016301">
    <property type="term" value="F:kinase activity"/>
    <property type="evidence" value="ECO:0007669"/>
    <property type="project" value="UniProtKB-KW"/>
</dbReference>
<sequence>MTGWSGRWNKRSGLAKVDLYTRGTIYLLVWTGVATLVVLFLSAEMWAQAPWVLIVAGLLLGLAEGLLCARLARRAMDAYLGHGPRPGRLFWWTAGVAAAETLVVVATARAGAVAPMTALLAVTALPLSSVHALLVPNRTIVLTQLAVLPVVWGLVSLAPMTAGDRLFAAVFVTFVSAWMAFTARASMWILAVMWELREARDVQARLAVAEERLRFGRDLHDVVGRNLAVVALKSELAVQLARRGRPEAVDQMLAVQEIAQDTQREVREVVRGYREADLRVELEGARSVLTAAGITCTLVADGLDLPQDVQSTLGWVVREAATNVLRHGDARRCTVSVAEVDGAAVLVVENDGAETRSRARGGGERAGTGLAGLRERLTAVGGELVAGPGRDGRFRLTARIPLDRADAVDTVSPVSPVPATDATGPVEAPGGKPSVIPQNPAPLGSTG</sequence>
<gene>
    <name evidence="7" type="ORF">SYYSPA8_19650</name>
</gene>
<dbReference type="InterPro" id="IPR036890">
    <property type="entry name" value="HATPase_C_sf"/>
</dbReference>
<evidence type="ECO:0000256" key="3">
    <source>
        <dbReference type="ARBA" id="ARBA00023012"/>
    </source>
</evidence>
<dbReference type="RefSeq" id="WP_323448582.1">
    <property type="nucleotide sequence ID" value="NZ_BSBI01000008.1"/>
</dbReference>
<protein>
    <submittedName>
        <fullName evidence="7">Histidine kinase</fullName>
    </submittedName>
</protein>
<evidence type="ECO:0000256" key="4">
    <source>
        <dbReference type="SAM" id="MobiDB-lite"/>
    </source>
</evidence>
<reference evidence="7 8" key="1">
    <citation type="submission" date="2022-10" db="EMBL/GenBank/DDBJ databases">
        <title>Draft genome sequence of Streptomyces sp. YSPA8.</title>
        <authorList>
            <person name="Moriuchi R."/>
            <person name="Dohra H."/>
            <person name="Yamamura H."/>
            <person name="Kodani S."/>
        </authorList>
    </citation>
    <scope>NUCLEOTIDE SEQUENCE [LARGE SCALE GENOMIC DNA]</scope>
    <source>
        <strain evidence="7 8">YSPA8</strain>
    </source>
</reference>
<keyword evidence="1" id="KW-0808">Transferase</keyword>
<feature type="transmembrane region" description="Helical" evidence="5">
    <location>
        <begin position="114"/>
        <end position="134"/>
    </location>
</feature>
<dbReference type="InterPro" id="IPR011712">
    <property type="entry name" value="Sig_transdc_His_kin_sub3_dim/P"/>
</dbReference>
<evidence type="ECO:0000256" key="1">
    <source>
        <dbReference type="ARBA" id="ARBA00022679"/>
    </source>
</evidence>
<accession>A0ABQ5P202</accession>
<evidence type="ECO:0000259" key="6">
    <source>
        <dbReference type="Pfam" id="PF07730"/>
    </source>
</evidence>
<evidence type="ECO:0000313" key="7">
    <source>
        <dbReference type="EMBL" id="GLF96549.1"/>
    </source>
</evidence>
<proteinExistence type="predicted"/>
<dbReference type="Gene3D" id="3.30.565.10">
    <property type="entry name" value="Histidine kinase-like ATPase, C-terminal domain"/>
    <property type="match status" value="1"/>
</dbReference>
<comment type="caution">
    <text evidence="7">The sequence shown here is derived from an EMBL/GenBank/DDBJ whole genome shotgun (WGS) entry which is preliminary data.</text>
</comment>
<evidence type="ECO:0000256" key="5">
    <source>
        <dbReference type="SAM" id="Phobius"/>
    </source>
</evidence>
<organism evidence="7 8">
    <name type="scientific">Streptomyces yaizuensis</name>
    <dbReference type="NCBI Taxonomy" id="2989713"/>
    <lineage>
        <taxon>Bacteria</taxon>
        <taxon>Bacillati</taxon>
        <taxon>Actinomycetota</taxon>
        <taxon>Actinomycetes</taxon>
        <taxon>Kitasatosporales</taxon>
        <taxon>Streptomycetaceae</taxon>
        <taxon>Streptomyces</taxon>
    </lineage>
</organism>
<feature type="transmembrane region" description="Helical" evidence="5">
    <location>
        <begin position="89"/>
        <end position="108"/>
    </location>
</feature>